<dbReference type="EMBL" id="UYRT01082918">
    <property type="protein sequence ID" value="VDN26679.1"/>
    <property type="molecule type" value="Genomic_DNA"/>
</dbReference>
<dbReference type="AlphaFoldDB" id="A0A183E499"/>
<feature type="region of interest" description="Disordered" evidence="1">
    <location>
        <begin position="1"/>
        <end position="67"/>
    </location>
</feature>
<proteinExistence type="predicted"/>
<organism evidence="4">
    <name type="scientific">Gongylonema pulchrum</name>
    <dbReference type="NCBI Taxonomy" id="637853"/>
    <lineage>
        <taxon>Eukaryota</taxon>
        <taxon>Metazoa</taxon>
        <taxon>Ecdysozoa</taxon>
        <taxon>Nematoda</taxon>
        <taxon>Chromadorea</taxon>
        <taxon>Rhabditida</taxon>
        <taxon>Spirurina</taxon>
        <taxon>Spiruromorpha</taxon>
        <taxon>Spiruroidea</taxon>
        <taxon>Gongylonematidae</taxon>
        <taxon>Gongylonema</taxon>
    </lineage>
</organism>
<sequence length="218" mass="24282">MRMAAFTKKKKQQQQKLAKMRTGFANSSAPGSNSNRDLNGLGTTGQPMSSTGRASSSAVSQSSSTSKTEAVTFPEKLKILLENDNRLVEGGLKMPKLPARVSVSRIFDEIFFDLLIESDLLYPIEKTRYLSLTKSPANVIRSIDITGIFQPVPIPEKFCLLLRNHLLAIWEETAKNSLIQKTITSRFLESRNGLGRCAKKALQYLFALDIFLVMSCKF</sequence>
<reference evidence="2 3" key="2">
    <citation type="submission" date="2018-11" db="EMBL/GenBank/DDBJ databases">
        <authorList>
            <consortium name="Pathogen Informatics"/>
        </authorList>
    </citation>
    <scope>NUCLEOTIDE SEQUENCE [LARGE SCALE GENOMIC DNA]</scope>
</reference>
<evidence type="ECO:0000256" key="1">
    <source>
        <dbReference type="SAM" id="MobiDB-lite"/>
    </source>
</evidence>
<evidence type="ECO:0000313" key="4">
    <source>
        <dbReference type="WBParaSite" id="GPUH_0001581201-mRNA-1"/>
    </source>
</evidence>
<evidence type="ECO:0000313" key="3">
    <source>
        <dbReference type="Proteomes" id="UP000271098"/>
    </source>
</evidence>
<name>A0A183E499_9BILA</name>
<dbReference type="Proteomes" id="UP000271098">
    <property type="component" value="Unassembled WGS sequence"/>
</dbReference>
<feature type="compositionally biased region" description="Low complexity" evidence="1">
    <location>
        <begin position="49"/>
        <end position="67"/>
    </location>
</feature>
<dbReference type="WBParaSite" id="GPUH_0001581201-mRNA-1">
    <property type="protein sequence ID" value="GPUH_0001581201-mRNA-1"/>
    <property type="gene ID" value="GPUH_0001581201"/>
</dbReference>
<feature type="compositionally biased region" description="Polar residues" evidence="1">
    <location>
        <begin position="24"/>
        <end position="37"/>
    </location>
</feature>
<protein>
    <submittedName>
        <fullName evidence="4">MRG domain-containing protein</fullName>
    </submittedName>
</protein>
<dbReference type="OrthoDB" id="124855at2759"/>
<evidence type="ECO:0000313" key="2">
    <source>
        <dbReference type="EMBL" id="VDN26679.1"/>
    </source>
</evidence>
<gene>
    <name evidence="2" type="ORF">GPUH_LOCUS15790</name>
</gene>
<reference evidence="4" key="1">
    <citation type="submission" date="2016-06" db="UniProtKB">
        <authorList>
            <consortium name="WormBaseParasite"/>
        </authorList>
    </citation>
    <scope>IDENTIFICATION</scope>
</reference>
<accession>A0A183E499</accession>
<keyword evidence="3" id="KW-1185">Reference proteome</keyword>